<proteinExistence type="predicted"/>
<evidence type="ECO:0000313" key="1">
    <source>
        <dbReference type="EMBL" id="WYF46455.1"/>
    </source>
</evidence>
<dbReference type="AlphaFoldDB" id="A0AAU6Q785"/>
<protein>
    <submittedName>
        <fullName evidence="1">Uncharacterized protein</fullName>
    </submittedName>
</protein>
<reference evidence="1" key="1">
    <citation type="submission" date="2024-03" db="EMBL/GenBank/DDBJ databases">
        <title>Deinococcus weizhi sp. nov., isolated from human skin.</title>
        <authorList>
            <person name="Wei Z."/>
            <person name="Tian F."/>
            <person name="Yang C."/>
            <person name="Xin L.T."/>
            <person name="Wen Z.J."/>
            <person name="Lan K.C."/>
            <person name="Yu L."/>
            <person name="Zhe W."/>
            <person name="Dan F.D."/>
            <person name="Jun W."/>
            <person name="Rui Z."/>
            <person name="Yong X.J."/>
            <person name="Ting Y."/>
            <person name="Wei X."/>
            <person name="Xu Z.G."/>
            <person name="Xin Z."/>
            <person name="Dong F.G."/>
            <person name="Ni X.M."/>
            <person name="Zheng M.G."/>
            <person name="Chun Y."/>
            <person name="Qian W.X."/>
        </authorList>
    </citation>
    <scope>NUCLEOTIDE SEQUENCE</scope>
    <source>
        <strain evidence="1">VB142</strain>
    </source>
</reference>
<gene>
    <name evidence="1" type="ORF">WDJ50_15490</name>
</gene>
<accession>A0AAU6Q785</accession>
<dbReference type="EMBL" id="CP149783">
    <property type="protein sequence ID" value="WYF46455.1"/>
    <property type="molecule type" value="Genomic_DNA"/>
</dbReference>
<name>A0AAU6Q785_9DEIO</name>
<dbReference type="RefSeq" id="WP_162865859.1">
    <property type="nucleotide sequence ID" value="NZ_CP149783.1"/>
</dbReference>
<organism evidence="1">
    <name type="scientific">Deinococcus sp. VB142</name>
    <dbReference type="NCBI Taxonomy" id="3112952"/>
    <lineage>
        <taxon>Bacteria</taxon>
        <taxon>Thermotogati</taxon>
        <taxon>Deinococcota</taxon>
        <taxon>Deinococci</taxon>
        <taxon>Deinococcales</taxon>
        <taxon>Deinococcaceae</taxon>
        <taxon>Deinococcus</taxon>
    </lineage>
</organism>
<sequence>MSRMVFEHVPLSIIERLGATFLMPETLIDELNAERLAPMDDEVQFTAPIGVRKRLSRDTLALRLNDNGDWQLDPQGPWLALVSFSFPREEHVLRRLYKAADTPGTGELNAAKRTALNSCLNTVLTTLDEGDCYFSCRPLLDVDQELLDTPEALSSVPPVVYVMRHYLLLVTPSGTQIVVDTPLSPDAAAHYVALGWRVMRASVDRSSVPDRLRKTVSRTQKKRRRAVHMGCERVPNCPHPC</sequence>